<dbReference type="PANTHER" id="PTHR10404">
    <property type="entry name" value="N-ACETYLATED-ALPHA-LINKED ACIDIC DIPEPTIDASE"/>
    <property type="match status" value="1"/>
</dbReference>
<name>A0AAF3F388_9BILA</name>
<dbReference type="Gene3D" id="1.20.930.40">
    <property type="entry name" value="Transferrin receptor-like, dimerisation domain"/>
    <property type="match status" value="1"/>
</dbReference>
<dbReference type="SUPFAM" id="SSF47672">
    <property type="entry name" value="Transferrin receptor-like dimerisation domain"/>
    <property type="match status" value="1"/>
</dbReference>
<organism evidence="6 7">
    <name type="scientific">Mesorhabditis belari</name>
    <dbReference type="NCBI Taxonomy" id="2138241"/>
    <lineage>
        <taxon>Eukaryota</taxon>
        <taxon>Metazoa</taxon>
        <taxon>Ecdysozoa</taxon>
        <taxon>Nematoda</taxon>
        <taxon>Chromadorea</taxon>
        <taxon>Rhabditida</taxon>
        <taxon>Rhabditina</taxon>
        <taxon>Rhabditomorpha</taxon>
        <taxon>Rhabditoidea</taxon>
        <taxon>Rhabditidae</taxon>
        <taxon>Mesorhabditinae</taxon>
        <taxon>Mesorhabditis</taxon>
    </lineage>
</organism>
<dbReference type="AlphaFoldDB" id="A0AAF3F388"/>
<dbReference type="Proteomes" id="UP000887575">
    <property type="component" value="Unassembled WGS sequence"/>
</dbReference>
<evidence type="ECO:0000259" key="5">
    <source>
        <dbReference type="Pfam" id="PF04389"/>
    </source>
</evidence>
<dbReference type="GO" id="GO:0004180">
    <property type="term" value="F:carboxypeptidase activity"/>
    <property type="evidence" value="ECO:0007669"/>
    <property type="project" value="TreeGrafter"/>
</dbReference>
<dbReference type="InterPro" id="IPR007484">
    <property type="entry name" value="Peptidase_M28"/>
</dbReference>
<dbReference type="CDD" id="cd02121">
    <property type="entry name" value="PA_GCPII_like"/>
    <property type="match status" value="1"/>
</dbReference>
<feature type="domain" description="PA" evidence="3">
    <location>
        <begin position="176"/>
        <end position="263"/>
    </location>
</feature>
<dbReference type="InterPro" id="IPR003137">
    <property type="entry name" value="PA_domain"/>
</dbReference>
<feature type="transmembrane region" description="Helical" evidence="2">
    <location>
        <begin position="20"/>
        <end position="42"/>
    </location>
</feature>
<dbReference type="InterPro" id="IPR046450">
    <property type="entry name" value="PA_dom_sf"/>
</dbReference>
<keyword evidence="2" id="KW-0812">Transmembrane</keyword>
<dbReference type="Pfam" id="PF04389">
    <property type="entry name" value="Peptidase_M28"/>
    <property type="match status" value="1"/>
</dbReference>
<sequence length="757" mass="86376">MVNLEKELHREDSKSRSKKLFWGITASVFMLFVIVVLSNFLARKTCSPEDRDVVEKVFVPTPFAEINAAINPDNIKKYLRMFTKKPHMAGTKNQKEVADTIESLWKHFGLEDVRQVPYEVMLTYPKWSEPNKISLKFPNGSVVFERLGIEPVILEEEQADPHAGNQFLAWSAPGTVTGNIVFCNRGTEEDFDELEDIGISVKGNIALIRYGKLFRGAKVSNAQKYGAIGVILYSDPQDVAKDGDDDEKVYPHSVWMPHEAVQRGFLLNSISGDPLTPLYPSKPGIYRTKTIDGLRESGDLPKIPALPIPYTTAYEILSRLCGPKVPGPWQGDLETVYRFGPNLLHNITVTVEVQATFETRTIQNVIGYIKGHEEPDKYVILGNHFDAWVYGSLDPNSGTSIMTELARAMMQVVNETGWRPARTILFANWDSEEFGLIGSTEFVEEYTQHLMDRAIVYLNMDCLSGNLTLDVDTIPSLYDVTMKAAKRVENPNGNEKKLGRATVFDTWMHYARDEAHPERPSMSFPGGNTDHSPFLHYLTVPTISFQFWNPDTRNPLYHTMYETPYVNEQLMDRHNFSTHRATAQIWAQYAFRFADARIIPINATRTALALFQDYIPNLEKQLNELENSKFLNDTFVQLIFLKKATLDFMSRSMDFHREAENSGKPTLINDHLMKLERCFFNARGLPGRPDNRHVLYSIDPKNRYYARVFGPIYDLISKFSNSTSTSEYAEIDRELAEQLSMVQHAIHCARSLLRNFI</sequence>
<dbReference type="Gene3D" id="3.50.30.30">
    <property type="match status" value="1"/>
</dbReference>
<feature type="domain" description="Peptidase M28" evidence="5">
    <location>
        <begin position="364"/>
        <end position="574"/>
    </location>
</feature>
<proteinExistence type="inferred from homology"/>
<keyword evidence="2" id="KW-1133">Transmembrane helix</keyword>
<dbReference type="Pfam" id="PF04253">
    <property type="entry name" value="TFR_dimer"/>
    <property type="match status" value="1"/>
</dbReference>
<accession>A0AAF3F388</accession>
<evidence type="ECO:0000259" key="4">
    <source>
        <dbReference type="Pfam" id="PF04253"/>
    </source>
</evidence>
<evidence type="ECO:0000313" key="6">
    <source>
        <dbReference type="Proteomes" id="UP000887575"/>
    </source>
</evidence>
<evidence type="ECO:0000313" key="7">
    <source>
        <dbReference type="WBParaSite" id="MBELARI_LOCUS20981"/>
    </source>
</evidence>
<dbReference type="InterPro" id="IPR036757">
    <property type="entry name" value="TFR-like_dimer_dom_sf"/>
</dbReference>
<dbReference type="Gene3D" id="3.40.630.10">
    <property type="entry name" value="Zn peptidases"/>
    <property type="match status" value="1"/>
</dbReference>
<dbReference type="Pfam" id="PF02225">
    <property type="entry name" value="PA"/>
    <property type="match status" value="1"/>
</dbReference>
<comment type="similarity">
    <text evidence="1">Belongs to the peptidase M28 family. M28B subfamily.</text>
</comment>
<dbReference type="InterPro" id="IPR039373">
    <property type="entry name" value="Peptidase_M28B"/>
</dbReference>
<keyword evidence="2" id="KW-0472">Membrane</keyword>
<evidence type="ECO:0000256" key="1">
    <source>
        <dbReference type="ARBA" id="ARBA00005634"/>
    </source>
</evidence>
<evidence type="ECO:0000256" key="2">
    <source>
        <dbReference type="SAM" id="Phobius"/>
    </source>
</evidence>
<evidence type="ECO:0000259" key="3">
    <source>
        <dbReference type="Pfam" id="PF02225"/>
    </source>
</evidence>
<dbReference type="SUPFAM" id="SSF53187">
    <property type="entry name" value="Zn-dependent exopeptidases"/>
    <property type="match status" value="1"/>
</dbReference>
<keyword evidence="6" id="KW-1185">Reference proteome</keyword>
<reference evidence="7" key="1">
    <citation type="submission" date="2024-02" db="UniProtKB">
        <authorList>
            <consortium name="WormBaseParasite"/>
        </authorList>
    </citation>
    <scope>IDENTIFICATION</scope>
</reference>
<feature type="domain" description="Transferrin receptor-like dimerisation" evidence="4">
    <location>
        <begin position="641"/>
        <end position="753"/>
    </location>
</feature>
<dbReference type="InterPro" id="IPR007365">
    <property type="entry name" value="TFR-like_dimer_dom"/>
</dbReference>
<dbReference type="PANTHER" id="PTHR10404:SF77">
    <property type="entry name" value="GLUTAMATE CARBOXYPEPTIDASE 2 HOMOLOG"/>
    <property type="match status" value="1"/>
</dbReference>
<dbReference type="WBParaSite" id="MBELARI_LOCUS20981">
    <property type="protein sequence ID" value="MBELARI_LOCUS20981"/>
    <property type="gene ID" value="MBELARI_LOCUS20981"/>
</dbReference>
<dbReference type="SUPFAM" id="SSF52025">
    <property type="entry name" value="PA domain"/>
    <property type="match status" value="1"/>
</dbReference>
<dbReference type="FunFam" id="3.40.630.10:FF:000101">
    <property type="entry name" value="N-acetylated alpha-linked acidic dipeptidase like 1"/>
    <property type="match status" value="1"/>
</dbReference>
<protein>
    <submittedName>
        <fullName evidence="7">Uncharacterized protein</fullName>
    </submittedName>
</protein>
<dbReference type="FunFam" id="3.50.30.30:FF:000033">
    <property type="entry name" value="Glutamate carboxypeptidase 2 homolog"/>
    <property type="match status" value="1"/>
</dbReference>